<dbReference type="EMBL" id="RJVU01042618">
    <property type="protein sequence ID" value="ROL44964.1"/>
    <property type="molecule type" value="Genomic_DNA"/>
</dbReference>
<feature type="compositionally biased region" description="Basic and acidic residues" evidence="1">
    <location>
        <begin position="136"/>
        <end position="152"/>
    </location>
</feature>
<keyword evidence="2" id="KW-0732">Signal</keyword>
<gene>
    <name evidence="4" type="ORF">DPX16_0827</name>
</gene>
<evidence type="ECO:0000259" key="3">
    <source>
        <dbReference type="PROSITE" id="PS51390"/>
    </source>
</evidence>
<evidence type="ECO:0000256" key="2">
    <source>
        <dbReference type="SAM" id="SignalP"/>
    </source>
</evidence>
<sequence length="172" mass="17632">MTARVFCSLSAVLLCLFACLSTTDAGVAAAKPGQCPSKTSGVKKCGELCAYDRDCPNNEKCCSDGCGHQCMPPYTVKPAAEPPKPPVKPAAEPPKPPVKPPVKPAAEPPKPPVKPVAEPPKPPVCGGSYPQPPYRGDGHDGHGQGHGHDGKGHGGKGRGHGGRGRGHGHDCD</sequence>
<dbReference type="GO" id="GO:0045087">
    <property type="term" value="P:innate immune response"/>
    <property type="evidence" value="ECO:0007669"/>
    <property type="project" value="TreeGrafter"/>
</dbReference>
<dbReference type="InterPro" id="IPR050514">
    <property type="entry name" value="WAP_four-disulfide_core"/>
</dbReference>
<feature type="compositionally biased region" description="Pro residues" evidence="1">
    <location>
        <begin position="80"/>
        <end position="123"/>
    </location>
</feature>
<keyword evidence="5" id="KW-1185">Reference proteome</keyword>
<evidence type="ECO:0000256" key="1">
    <source>
        <dbReference type="SAM" id="MobiDB-lite"/>
    </source>
</evidence>
<dbReference type="GO" id="GO:0019731">
    <property type="term" value="P:antibacterial humoral response"/>
    <property type="evidence" value="ECO:0007669"/>
    <property type="project" value="TreeGrafter"/>
</dbReference>
<dbReference type="InterPro" id="IPR008197">
    <property type="entry name" value="WAP_dom"/>
</dbReference>
<name>A0A3N0YFT3_ANAGA</name>
<dbReference type="PANTHER" id="PTHR19441">
    <property type="entry name" value="WHEY ACDIC PROTEIN WAP"/>
    <property type="match status" value="1"/>
</dbReference>
<dbReference type="SUPFAM" id="SSF57256">
    <property type="entry name" value="Elafin-like"/>
    <property type="match status" value="1"/>
</dbReference>
<feature type="signal peptide" evidence="2">
    <location>
        <begin position="1"/>
        <end position="25"/>
    </location>
</feature>
<accession>A0A3N0YFT3</accession>
<dbReference type="OrthoDB" id="4473401at2759"/>
<evidence type="ECO:0000313" key="4">
    <source>
        <dbReference type="EMBL" id="ROL44964.1"/>
    </source>
</evidence>
<feature type="compositionally biased region" description="Basic residues" evidence="1">
    <location>
        <begin position="153"/>
        <end position="166"/>
    </location>
</feature>
<feature type="region of interest" description="Disordered" evidence="1">
    <location>
        <begin position="75"/>
        <end position="172"/>
    </location>
</feature>
<dbReference type="PRINTS" id="PR00003">
    <property type="entry name" value="4DISULPHCORE"/>
</dbReference>
<evidence type="ECO:0000313" key="5">
    <source>
        <dbReference type="Proteomes" id="UP000281406"/>
    </source>
</evidence>
<feature type="domain" description="WAP" evidence="3">
    <location>
        <begin position="28"/>
        <end position="74"/>
    </location>
</feature>
<dbReference type="InterPro" id="IPR036645">
    <property type="entry name" value="Elafin-like_sf"/>
</dbReference>
<dbReference type="GO" id="GO:0004867">
    <property type="term" value="F:serine-type endopeptidase inhibitor activity"/>
    <property type="evidence" value="ECO:0007669"/>
    <property type="project" value="TreeGrafter"/>
</dbReference>
<dbReference type="AlphaFoldDB" id="A0A3N0YFT3"/>
<feature type="chain" id="PRO_5018326227" evidence="2">
    <location>
        <begin position="26"/>
        <end position="172"/>
    </location>
</feature>
<organism evidence="4 5">
    <name type="scientific">Anabarilius grahami</name>
    <name type="common">Kanglang fish</name>
    <name type="synonym">Barilius grahami</name>
    <dbReference type="NCBI Taxonomy" id="495550"/>
    <lineage>
        <taxon>Eukaryota</taxon>
        <taxon>Metazoa</taxon>
        <taxon>Chordata</taxon>
        <taxon>Craniata</taxon>
        <taxon>Vertebrata</taxon>
        <taxon>Euteleostomi</taxon>
        <taxon>Actinopterygii</taxon>
        <taxon>Neopterygii</taxon>
        <taxon>Teleostei</taxon>
        <taxon>Ostariophysi</taxon>
        <taxon>Cypriniformes</taxon>
        <taxon>Xenocyprididae</taxon>
        <taxon>Xenocypridinae</taxon>
        <taxon>Xenocypridinae incertae sedis</taxon>
        <taxon>Anabarilius</taxon>
    </lineage>
</organism>
<dbReference type="SMART" id="SM00217">
    <property type="entry name" value="WAP"/>
    <property type="match status" value="1"/>
</dbReference>
<dbReference type="Gene3D" id="4.10.75.10">
    <property type="entry name" value="Elafin-like"/>
    <property type="match status" value="1"/>
</dbReference>
<protein>
    <submittedName>
        <fullName evidence="4">WAP four-disulfide core domain protein 18</fullName>
    </submittedName>
</protein>
<reference evidence="4 5" key="1">
    <citation type="submission" date="2018-10" db="EMBL/GenBank/DDBJ databases">
        <title>Genome assembly for a Yunnan-Guizhou Plateau 3E fish, Anabarilius grahami (Regan), and its evolutionary and genetic applications.</title>
        <authorList>
            <person name="Jiang W."/>
        </authorList>
    </citation>
    <scope>NUCLEOTIDE SEQUENCE [LARGE SCALE GENOMIC DNA]</scope>
    <source>
        <strain evidence="4">AG-KIZ</strain>
        <tissue evidence="4">Muscle</tissue>
    </source>
</reference>
<dbReference type="Pfam" id="PF00095">
    <property type="entry name" value="WAP"/>
    <property type="match status" value="1"/>
</dbReference>
<dbReference type="PANTHER" id="PTHR19441:SF95">
    <property type="entry name" value="PERLWAPIN ISOFORM X1"/>
    <property type="match status" value="1"/>
</dbReference>
<comment type="caution">
    <text evidence="4">The sequence shown here is derived from an EMBL/GenBank/DDBJ whole genome shotgun (WGS) entry which is preliminary data.</text>
</comment>
<dbReference type="Proteomes" id="UP000281406">
    <property type="component" value="Unassembled WGS sequence"/>
</dbReference>
<dbReference type="GO" id="GO:0005615">
    <property type="term" value="C:extracellular space"/>
    <property type="evidence" value="ECO:0007669"/>
    <property type="project" value="TreeGrafter"/>
</dbReference>
<proteinExistence type="predicted"/>
<dbReference type="PROSITE" id="PS51390">
    <property type="entry name" value="WAP"/>
    <property type="match status" value="1"/>
</dbReference>